<comment type="caution">
    <text evidence="1">The sequence shown here is derived from an EMBL/GenBank/DDBJ whole genome shotgun (WGS) entry which is preliminary data.</text>
</comment>
<dbReference type="PANTHER" id="PTHR33240:SF15">
    <property type="entry name" value="GAG-PRO-LIKE PROTEIN"/>
    <property type="match status" value="1"/>
</dbReference>
<dbReference type="InterPro" id="IPR021109">
    <property type="entry name" value="Peptidase_aspartic_dom_sf"/>
</dbReference>
<feature type="non-terminal residue" evidence="1">
    <location>
        <position position="1"/>
    </location>
</feature>
<dbReference type="PANTHER" id="PTHR33240">
    <property type="entry name" value="OS08G0508500 PROTEIN"/>
    <property type="match status" value="1"/>
</dbReference>
<proteinExistence type="predicted"/>
<evidence type="ECO:0008006" key="3">
    <source>
        <dbReference type="Google" id="ProtNLM"/>
    </source>
</evidence>
<accession>A0A9N7R2I8</accession>
<reference evidence="1" key="1">
    <citation type="submission" date="2019-12" db="EMBL/GenBank/DDBJ databases">
        <authorList>
            <person name="Scholes J."/>
        </authorList>
    </citation>
    <scope>NUCLEOTIDE SEQUENCE</scope>
</reference>
<dbReference type="OrthoDB" id="1740536at2759"/>
<dbReference type="AlphaFoldDB" id="A0A9N7R2I8"/>
<dbReference type="Proteomes" id="UP001153555">
    <property type="component" value="Unassembled WGS sequence"/>
</dbReference>
<dbReference type="Gene3D" id="2.40.70.10">
    <property type="entry name" value="Acid Proteases"/>
    <property type="match status" value="1"/>
</dbReference>
<name>A0A9N7R2I8_STRHE</name>
<evidence type="ECO:0000313" key="2">
    <source>
        <dbReference type="Proteomes" id="UP001153555"/>
    </source>
</evidence>
<protein>
    <recommendedName>
        <fullName evidence="3">Peptidase A2 domain-containing protein</fullName>
    </recommendedName>
</protein>
<evidence type="ECO:0000313" key="1">
    <source>
        <dbReference type="EMBL" id="CAA0810082.1"/>
    </source>
</evidence>
<feature type="non-terminal residue" evidence="1">
    <location>
        <position position="209"/>
    </location>
</feature>
<keyword evidence="2" id="KW-1185">Reference proteome</keyword>
<dbReference type="SUPFAM" id="SSF50630">
    <property type="entry name" value="Acid proteases"/>
    <property type="match status" value="1"/>
</dbReference>
<gene>
    <name evidence="1" type="ORF">SHERM_01009</name>
</gene>
<dbReference type="EMBL" id="CACSLK010004670">
    <property type="protein sequence ID" value="CAA0810082.1"/>
    <property type="molecule type" value="Genomic_DNA"/>
</dbReference>
<dbReference type="CDD" id="cd00303">
    <property type="entry name" value="retropepsin_like"/>
    <property type="match status" value="1"/>
</dbReference>
<sequence>FTFSGIVETSTVESKKARTCASPKPPHYDFIPQVNTNSKQLDISRRKAKAYAWEAQNTGKQVLKVDLRETINSRNCPITFNIEDANLFTHPHLDALIITAPIGGNYVHQIMVDTGAYSSILMLRTFKKMGLDPADIRPCNDQIQGFNGSISFLLGEIQLSIQFGGFGPKSKIIMETFKIMDIQNEYNAIVGRTDLYKLRAAISIFHYAL</sequence>
<organism evidence="1 2">
    <name type="scientific">Striga hermonthica</name>
    <name type="common">Purple witchweed</name>
    <name type="synonym">Buchnera hermonthica</name>
    <dbReference type="NCBI Taxonomy" id="68872"/>
    <lineage>
        <taxon>Eukaryota</taxon>
        <taxon>Viridiplantae</taxon>
        <taxon>Streptophyta</taxon>
        <taxon>Embryophyta</taxon>
        <taxon>Tracheophyta</taxon>
        <taxon>Spermatophyta</taxon>
        <taxon>Magnoliopsida</taxon>
        <taxon>eudicotyledons</taxon>
        <taxon>Gunneridae</taxon>
        <taxon>Pentapetalae</taxon>
        <taxon>asterids</taxon>
        <taxon>lamiids</taxon>
        <taxon>Lamiales</taxon>
        <taxon>Orobanchaceae</taxon>
        <taxon>Buchnereae</taxon>
        <taxon>Striga</taxon>
    </lineage>
</organism>